<dbReference type="InterPro" id="IPR029063">
    <property type="entry name" value="SAM-dependent_MTases_sf"/>
</dbReference>
<keyword evidence="4" id="KW-0255">Endonuclease</keyword>
<dbReference type="GO" id="GO:0004519">
    <property type="term" value="F:endonuclease activity"/>
    <property type="evidence" value="ECO:0007669"/>
    <property type="project" value="UniProtKB-KW"/>
</dbReference>
<dbReference type="PRINTS" id="PR00507">
    <property type="entry name" value="N12N6MTFRASE"/>
</dbReference>
<evidence type="ECO:0000256" key="2">
    <source>
        <dbReference type="ARBA" id="ARBA00023125"/>
    </source>
</evidence>
<reference evidence="4 5" key="1">
    <citation type="submission" date="2019-07" db="EMBL/GenBank/DDBJ databases">
        <title>Whole genome shotgun sequence of Pseudonocardia asaccharolytica NBRC 16224.</title>
        <authorList>
            <person name="Hosoyama A."/>
            <person name="Uohara A."/>
            <person name="Ohji S."/>
            <person name="Ichikawa N."/>
        </authorList>
    </citation>
    <scope>NUCLEOTIDE SEQUENCE [LARGE SCALE GENOMIC DNA]</scope>
    <source>
        <strain evidence="4 5">NBRC 16224</strain>
    </source>
</reference>
<keyword evidence="2" id="KW-0238">DNA-binding</keyword>
<evidence type="ECO:0000313" key="4">
    <source>
        <dbReference type="EMBL" id="GEL18367.1"/>
    </source>
</evidence>
<evidence type="ECO:0000313" key="5">
    <source>
        <dbReference type="Proteomes" id="UP000321328"/>
    </source>
</evidence>
<comment type="caution">
    <text evidence="4">The sequence shown here is derived from an EMBL/GenBank/DDBJ whole genome shotgun (WGS) entry which is preliminary data.</text>
</comment>
<dbReference type="Gene3D" id="3.90.220.20">
    <property type="entry name" value="DNA methylase specificity domains"/>
    <property type="match status" value="1"/>
</dbReference>
<dbReference type="InterPro" id="IPR044946">
    <property type="entry name" value="Restrct_endonuc_typeI_TRD_sf"/>
</dbReference>
<sequence length="655" mass="69648">MNNGQLTDATVAAVDIARLAGVGRAAVGNWRRRFTDFPEPVGGTASSPLYRLSDVEQWLTRHGRGIRVSAADRVWQWLRTETDDLQLGALIGHLGAFVVFVHREPATWRGLAAGPDEQLGAAAGGAVTAAVPELPGRFPDRSDAEWIGALRTVADVVAERGAPATFEFLVGRYLDAHSRRLSVTSSAIAALIVRLAQVQGRSVLDPACGTGELLTAADAAGASTLAGQDLARAAARLTGAQLLLRRSGVEIVAGDSLRAPAFADRRFGAVVCNPPFADRDWGYDELAGDPRWEYGLPPRGEPELAWVQHCLAHAEPGGLVVLVMPPGAALRRPGRRIRGNLLRSGALRAVIGLPADGGPQPDLWVLRRPRPGDTPPSTVLMVVAPDLDLVTAIWDGFRADPARGDTEHSRAVRIIDLLDDEVDLSPARHVPSPSAVTETNFDEARAELVAALVGLPGLVPELATLPTPRELPMTTLGELTKAGVVELLQAPIRTTLDEGDLPVLTVKDVTARRGPTGRTREQPGIVLLQPGDVVAPAMAGRDMAVRVITEPGAVLGPRLLSFRADPDRLDPYFLAGFLSIAGSSSATRGTSALSRTDARRVPIPLLPPDEQRGYGEAFRRLFAFSDALRRSTKAGEALIRLGFEGLAGGRLAAER</sequence>
<evidence type="ECO:0000259" key="3">
    <source>
        <dbReference type="Pfam" id="PF02384"/>
    </source>
</evidence>
<dbReference type="Gene3D" id="3.40.50.150">
    <property type="entry name" value="Vaccinia Virus protein VP39"/>
    <property type="match status" value="1"/>
</dbReference>
<dbReference type="InterPro" id="IPR003356">
    <property type="entry name" value="DNA_methylase_A-5"/>
</dbReference>
<dbReference type="AlphaFoldDB" id="A0A511D0Z5"/>
<dbReference type="InterPro" id="IPR002052">
    <property type="entry name" value="DNA_methylase_N6_adenine_CS"/>
</dbReference>
<organism evidence="4 5">
    <name type="scientific">Pseudonocardia asaccharolytica DSM 44247 = NBRC 16224</name>
    <dbReference type="NCBI Taxonomy" id="1123024"/>
    <lineage>
        <taxon>Bacteria</taxon>
        <taxon>Bacillati</taxon>
        <taxon>Actinomycetota</taxon>
        <taxon>Actinomycetes</taxon>
        <taxon>Pseudonocardiales</taxon>
        <taxon>Pseudonocardiaceae</taxon>
        <taxon>Pseudonocardia</taxon>
    </lineage>
</organism>
<dbReference type="STRING" id="1123024.GCA_000423625_01220"/>
<dbReference type="RefSeq" id="WP_028929296.1">
    <property type="nucleotide sequence ID" value="NZ_AUII01000004.1"/>
</dbReference>
<dbReference type="SUPFAM" id="SSF53335">
    <property type="entry name" value="S-adenosyl-L-methionine-dependent methyltransferases"/>
    <property type="match status" value="1"/>
</dbReference>
<dbReference type="GO" id="GO:0032259">
    <property type="term" value="P:methylation"/>
    <property type="evidence" value="ECO:0007669"/>
    <property type="project" value="InterPro"/>
</dbReference>
<keyword evidence="4" id="KW-0540">Nuclease</keyword>
<dbReference type="PANTHER" id="PTHR42998">
    <property type="entry name" value="TYPE I RESTRICTION ENZYME HINDVIIP M PROTEIN-RELATED"/>
    <property type="match status" value="1"/>
</dbReference>
<accession>A0A511D0Z5</accession>
<keyword evidence="1" id="KW-0680">Restriction system</keyword>
<feature type="domain" description="DNA methylase adenine-specific" evidence="3">
    <location>
        <begin position="183"/>
        <end position="355"/>
    </location>
</feature>
<name>A0A511D0Z5_9PSEU</name>
<dbReference type="InterPro" id="IPR052916">
    <property type="entry name" value="Type-I_RE_MTase_Subunit"/>
</dbReference>
<dbReference type="CDD" id="cd02440">
    <property type="entry name" value="AdoMet_MTases"/>
    <property type="match status" value="1"/>
</dbReference>
<dbReference type="EMBL" id="BJVI01000019">
    <property type="protein sequence ID" value="GEL18367.1"/>
    <property type="molecule type" value="Genomic_DNA"/>
</dbReference>
<keyword evidence="5" id="KW-1185">Reference proteome</keyword>
<proteinExistence type="predicted"/>
<dbReference type="OrthoDB" id="9784823at2"/>
<dbReference type="PANTHER" id="PTHR42998:SF1">
    <property type="entry name" value="TYPE I RESTRICTION ENZYME HINDI METHYLASE SUBUNIT"/>
    <property type="match status" value="1"/>
</dbReference>
<dbReference type="SUPFAM" id="SSF116734">
    <property type="entry name" value="DNA methylase specificity domain"/>
    <property type="match status" value="1"/>
</dbReference>
<keyword evidence="4" id="KW-0378">Hydrolase</keyword>
<gene>
    <name evidence="4" type="ORF">PA7_22040</name>
</gene>
<dbReference type="GO" id="GO:0009307">
    <property type="term" value="P:DNA restriction-modification system"/>
    <property type="evidence" value="ECO:0007669"/>
    <property type="project" value="UniProtKB-KW"/>
</dbReference>
<dbReference type="Pfam" id="PF02384">
    <property type="entry name" value="N6_Mtase"/>
    <property type="match status" value="1"/>
</dbReference>
<dbReference type="GO" id="GO:0008170">
    <property type="term" value="F:N-methyltransferase activity"/>
    <property type="evidence" value="ECO:0007669"/>
    <property type="project" value="InterPro"/>
</dbReference>
<protein>
    <submittedName>
        <fullName evidence="4">Type II restriction endonuclease subunit M</fullName>
    </submittedName>
</protein>
<dbReference type="PROSITE" id="PS00092">
    <property type="entry name" value="N6_MTASE"/>
    <property type="match status" value="1"/>
</dbReference>
<dbReference type="GO" id="GO:0003677">
    <property type="term" value="F:DNA binding"/>
    <property type="evidence" value="ECO:0007669"/>
    <property type="project" value="UniProtKB-KW"/>
</dbReference>
<evidence type="ECO:0000256" key="1">
    <source>
        <dbReference type="ARBA" id="ARBA00022747"/>
    </source>
</evidence>
<dbReference type="Proteomes" id="UP000321328">
    <property type="component" value="Unassembled WGS sequence"/>
</dbReference>